<protein>
    <submittedName>
        <fullName evidence="2">Uncharacterized protein</fullName>
    </submittedName>
</protein>
<evidence type="ECO:0000313" key="3">
    <source>
        <dbReference type="Proteomes" id="UP000017819"/>
    </source>
</evidence>
<keyword evidence="3" id="KW-1185">Reference proteome</keyword>
<dbReference type="AlphaFoldDB" id="V4RHD4"/>
<dbReference type="EMBL" id="AWXZ01000019">
    <property type="protein sequence ID" value="ESR25531.1"/>
    <property type="molecule type" value="Genomic_DNA"/>
</dbReference>
<dbReference type="Proteomes" id="UP000017819">
    <property type="component" value="Unassembled WGS sequence"/>
</dbReference>
<organism evidence="2 3">
    <name type="scientific">Lutibaculum baratangense AMV1</name>
    <dbReference type="NCBI Taxonomy" id="631454"/>
    <lineage>
        <taxon>Bacteria</taxon>
        <taxon>Pseudomonadati</taxon>
        <taxon>Pseudomonadota</taxon>
        <taxon>Alphaproteobacteria</taxon>
        <taxon>Hyphomicrobiales</taxon>
        <taxon>Tepidamorphaceae</taxon>
        <taxon>Lutibaculum</taxon>
    </lineage>
</organism>
<sequence length="37" mass="3921">MGVEDIHGSKRGETAGFPPARCGHECSGSDLHGRRGR</sequence>
<gene>
    <name evidence="2" type="ORF">N177_1643</name>
</gene>
<evidence type="ECO:0000313" key="2">
    <source>
        <dbReference type="EMBL" id="ESR25531.1"/>
    </source>
</evidence>
<reference evidence="2 3" key="1">
    <citation type="journal article" date="2014" name="Genome Announc.">
        <title>Draft Genome Sequence of Lutibaculum baratangense Strain AMV1T, Isolated from a Mud Volcano in Andamans, India.</title>
        <authorList>
            <person name="Singh A."/>
            <person name="Sreenivas A."/>
            <person name="Sathyanarayana Reddy G."/>
            <person name="Pinnaka A.K."/>
            <person name="Shivaji S."/>
        </authorList>
    </citation>
    <scope>NUCLEOTIDE SEQUENCE [LARGE SCALE GENOMIC DNA]</scope>
    <source>
        <strain evidence="2 3">AMV1</strain>
    </source>
</reference>
<evidence type="ECO:0000256" key="1">
    <source>
        <dbReference type="SAM" id="MobiDB-lite"/>
    </source>
</evidence>
<name>V4RHD4_9HYPH</name>
<feature type="compositionally biased region" description="Basic and acidic residues" evidence="1">
    <location>
        <begin position="1"/>
        <end position="13"/>
    </location>
</feature>
<accession>V4RHD4</accession>
<comment type="caution">
    <text evidence="2">The sequence shown here is derived from an EMBL/GenBank/DDBJ whole genome shotgun (WGS) entry which is preliminary data.</text>
</comment>
<feature type="region of interest" description="Disordered" evidence="1">
    <location>
        <begin position="1"/>
        <end position="37"/>
    </location>
</feature>
<proteinExistence type="predicted"/>